<feature type="non-terminal residue" evidence="2">
    <location>
        <position position="1"/>
    </location>
</feature>
<keyword evidence="3" id="KW-1185">Reference proteome</keyword>
<organism evidence="2 3">
    <name type="scientific">Halocaridina rubra</name>
    <name type="common">Hawaiian red shrimp</name>
    <dbReference type="NCBI Taxonomy" id="373956"/>
    <lineage>
        <taxon>Eukaryota</taxon>
        <taxon>Metazoa</taxon>
        <taxon>Ecdysozoa</taxon>
        <taxon>Arthropoda</taxon>
        <taxon>Crustacea</taxon>
        <taxon>Multicrustacea</taxon>
        <taxon>Malacostraca</taxon>
        <taxon>Eumalacostraca</taxon>
        <taxon>Eucarida</taxon>
        <taxon>Decapoda</taxon>
        <taxon>Pleocyemata</taxon>
        <taxon>Caridea</taxon>
        <taxon>Atyoidea</taxon>
        <taxon>Atyidae</taxon>
        <taxon>Halocaridina</taxon>
    </lineage>
</organism>
<comment type="caution">
    <text evidence="2">The sequence shown here is derived from an EMBL/GenBank/DDBJ whole genome shotgun (WGS) entry which is preliminary data.</text>
</comment>
<gene>
    <name evidence="2" type="ORF">SK128_012645</name>
</gene>
<name>A0AAN8XEL6_HALRR</name>
<dbReference type="EMBL" id="JAXCGZ010003871">
    <property type="protein sequence ID" value="KAK7082857.1"/>
    <property type="molecule type" value="Genomic_DNA"/>
</dbReference>
<feature type="compositionally biased region" description="Basic residues" evidence="1">
    <location>
        <begin position="74"/>
        <end position="84"/>
    </location>
</feature>
<sequence>GEMQTFKQKEDQRNEAGDIPKNFRAPPYVPVYQENLERTSSTYDKLNSGGIHSSLGGGIVYAELQLPKSSNHGSMRRGVRRPSRPQKTQYAEITFQGRPLQTAEI</sequence>
<feature type="region of interest" description="Disordered" evidence="1">
    <location>
        <begin position="67"/>
        <end position="89"/>
    </location>
</feature>
<protein>
    <submittedName>
        <fullName evidence="2">Uncharacterized protein</fullName>
    </submittedName>
</protein>
<evidence type="ECO:0000313" key="3">
    <source>
        <dbReference type="Proteomes" id="UP001381693"/>
    </source>
</evidence>
<evidence type="ECO:0000256" key="1">
    <source>
        <dbReference type="SAM" id="MobiDB-lite"/>
    </source>
</evidence>
<feature type="compositionally biased region" description="Basic and acidic residues" evidence="1">
    <location>
        <begin position="7"/>
        <end position="18"/>
    </location>
</feature>
<evidence type="ECO:0000313" key="2">
    <source>
        <dbReference type="EMBL" id="KAK7082857.1"/>
    </source>
</evidence>
<dbReference type="Proteomes" id="UP001381693">
    <property type="component" value="Unassembled WGS sequence"/>
</dbReference>
<accession>A0AAN8XEL6</accession>
<feature type="region of interest" description="Disordered" evidence="1">
    <location>
        <begin position="1"/>
        <end position="28"/>
    </location>
</feature>
<proteinExistence type="predicted"/>
<dbReference type="AlphaFoldDB" id="A0AAN8XEL6"/>
<reference evidence="2 3" key="1">
    <citation type="submission" date="2023-11" db="EMBL/GenBank/DDBJ databases">
        <title>Halocaridina rubra genome assembly.</title>
        <authorList>
            <person name="Smith C."/>
        </authorList>
    </citation>
    <scope>NUCLEOTIDE SEQUENCE [LARGE SCALE GENOMIC DNA]</scope>
    <source>
        <strain evidence="2">EP-1</strain>
        <tissue evidence="2">Whole</tissue>
    </source>
</reference>